<name>A0A2T2NBZ5_CORCC</name>
<organism evidence="3 4">
    <name type="scientific">Corynespora cassiicola Philippines</name>
    <dbReference type="NCBI Taxonomy" id="1448308"/>
    <lineage>
        <taxon>Eukaryota</taxon>
        <taxon>Fungi</taxon>
        <taxon>Dikarya</taxon>
        <taxon>Ascomycota</taxon>
        <taxon>Pezizomycotina</taxon>
        <taxon>Dothideomycetes</taxon>
        <taxon>Pleosporomycetidae</taxon>
        <taxon>Pleosporales</taxon>
        <taxon>Corynesporascaceae</taxon>
        <taxon>Corynespora</taxon>
    </lineage>
</organism>
<comment type="similarity">
    <text evidence="1">Belongs to the universal ribosomal protein uS4 family.</text>
</comment>
<gene>
    <name evidence="3" type="ORF">BS50DRAFT_638365</name>
</gene>
<dbReference type="GO" id="GO:0019843">
    <property type="term" value="F:rRNA binding"/>
    <property type="evidence" value="ECO:0007669"/>
    <property type="project" value="InterPro"/>
</dbReference>
<protein>
    <recommendedName>
        <fullName evidence="2">Small ribosomal subunit protein uS4 N-terminal domain-containing protein</fullName>
    </recommendedName>
</protein>
<dbReference type="EMBL" id="KZ678141">
    <property type="protein sequence ID" value="PSN62766.1"/>
    <property type="molecule type" value="Genomic_DNA"/>
</dbReference>
<evidence type="ECO:0000313" key="3">
    <source>
        <dbReference type="EMBL" id="PSN62766.1"/>
    </source>
</evidence>
<proteinExistence type="inferred from homology"/>
<accession>A0A2T2NBZ5</accession>
<keyword evidence="4" id="KW-1185">Reference proteome</keyword>
<evidence type="ECO:0000259" key="2">
    <source>
        <dbReference type="Pfam" id="PF00163"/>
    </source>
</evidence>
<feature type="domain" description="Small ribosomal subunit protein uS4 N-terminal" evidence="2">
    <location>
        <begin position="70"/>
        <end position="121"/>
    </location>
</feature>
<dbReference type="InterPro" id="IPR001912">
    <property type="entry name" value="Ribosomal_uS4_N"/>
</dbReference>
<dbReference type="AlphaFoldDB" id="A0A2T2NBZ5"/>
<evidence type="ECO:0000256" key="1">
    <source>
        <dbReference type="ARBA" id="ARBA00007465"/>
    </source>
</evidence>
<dbReference type="STRING" id="1448308.A0A2T2NBZ5"/>
<evidence type="ECO:0000313" key="4">
    <source>
        <dbReference type="Proteomes" id="UP000240883"/>
    </source>
</evidence>
<reference evidence="3 4" key="1">
    <citation type="journal article" date="2018" name="Front. Microbiol.">
        <title>Genome-Wide Analysis of Corynespora cassiicola Leaf Fall Disease Putative Effectors.</title>
        <authorList>
            <person name="Lopez D."/>
            <person name="Ribeiro S."/>
            <person name="Label P."/>
            <person name="Fumanal B."/>
            <person name="Venisse J.S."/>
            <person name="Kohler A."/>
            <person name="de Oliveira R.R."/>
            <person name="Labutti K."/>
            <person name="Lipzen A."/>
            <person name="Lail K."/>
            <person name="Bauer D."/>
            <person name="Ohm R.A."/>
            <person name="Barry K.W."/>
            <person name="Spatafora J."/>
            <person name="Grigoriev I.V."/>
            <person name="Martin F.M."/>
            <person name="Pujade-Renaud V."/>
        </authorList>
    </citation>
    <scope>NUCLEOTIDE SEQUENCE [LARGE SCALE GENOMIC DNA]</scope>
    <source>
        <strain evidence="3 4">Philippines</strain>
    </source>
</reference>
<dbReference type="Pfam" id="PF00163">
    <property type="entry name" value="Ribosomal_S4"/>
    <property type="match status" value="1"/>
</dbReference>
<sequence>MFPETLAFREAVGAAWQGLAALLRMSDVRDLVYLQQTGRAYLVRAPGEAADRILRATDGPTQLQCYENGNIMAYNRPFDTLRRLARHLSGLPPNDPVRRKYERLVLDKLYHIGILKATPGSRLLQVEREVTVSALSRCRLHVVLMRLRTSDSVRAATGTVEQRQIRVGTVAISDNAFLVPTATDYPTT</sequence>
<dbReference type="Proteomes" id="UP000240883">
    <property type="component" value="Unassembled WGS sequence"/>
</dbReference>